<sequence>MTDPIHQAATKGFHNAAAYDKHRPSYPNEAVQKLLVQLGLAAKQGARVIDLAAGTGKLTELLAAREEGFEILAIEPHKEMREALEAKKLNGVVSLFGTAEEMGVEEGWADAIVCGQSFHWFANEAAAKEIHRVLKPRGKLAMIWNIEHYNKPRIWTAATNWEQQLHELIIDTKTDTQPRFREYVWKDIFDSPSVQNLFDTPIKEDHSVRWTLWLTPQRLGERVKTLSHVALLEGEEAERFWAKFDEIMKGKDTVWNERREVEVHAVSPFAWTTKL</sequence>
<comment type="caution">
    <text evidence="1">The sequence shown here is derived from an EMBL/GenBank/DDBJ whole genome shotgun (WGS) entry which is preliminary data.</text>
</comment>
<dbReference type="Proteomes" id="UP001163324">
    <property type="component" value="Chromosome 1"/>
</dbReference>
<name>A0ACC0VFM2_9HYPO</name>
<gene>
    <name evidence="1" type="ORF">N3K66_001447</name>
</gene>
<accession>A0ACC0VFM2</accession>
<evidence type="ECO:0000313" key="1">
    <source>
        <dbReference type="EMBL" id="KAI9904918.1"/>
    </source>
</evidence>
<dbReference type="EMBL" id="CM047940">
    <property type="protein sequence ID" value="KAI9904918.1"/>
    <property type="molecule type" value="Genomic_DNA"/>
</dbReference>
<proteinExistence type="predicted"/>
<protein>
    <submittedName>
        <fullName evidence="1">Uncharacterized protein</fullName>
    </submittedName>
</protein>
<keyword evidence="2" id="KW-1185">Reference proteome</keyword>
<reference evidence="1" key="1">
    <citation type="submission" date="2022-10" db="EMBL/GenBank/DDBJ databases">
        <title>Complete Genome of Trichothecium roseum strain YXFP-22015, a Plant Pathogen Isolated from Citrus.</title>
        <authorList>
            <person name="Wang Y."/>
            <person name="Zhu L."/>
        </authorList>
    </citation>
    <scope>NUCLEOTIDE SEQUENCE</scope>
    <source>
        <strain evidence="1">YXFP-22015</strain>
    </source>
</reference>
<evidence type="ECO:0000313" key="2">
    <source>
        <dbReference type="Proteomes" id="UP001163324"/>
    </source>
</evidence>
<organism evidence="1 2">
    <name type="scientific">Trichothecium roseum</name>
    <dbReference type="NCBI Taxonomy" id="47278"/>
    <lineage>
        <taxon>Eukaryota</taxon>
        <taxon>Fungi</taxon>
        <taxon>Dikarya</taxon>
        <taxon>Ascomycota</taxon>
        <taxon>Pezizomycotina</taxon>
        <taxon>Sordariomycetes</taxon>
        <taxon>Hypocreomycetidae</taxon>
        <taxon>Hypocreales</taxon>
        <taxon>Hypocreales incertae sedis</taxon>
        <taxon>Trichothecium</taxon>
    </lineage>
</organism>